<dbReference type="PANTHER" id="PTHR10846">
    <property type="entry name" value="SODIUM/POTASSIUM/CALCIUM EXCHANGER"/>
    <property type="match status" value="1"/>
</dbReference>
<dbReference type="EMBL" id="BLQM01000094">
    <property type="protein sequence ID" value="GMH62734.1"/>
    <property type="molecule type" value="Genomic_DNA"/>
</dbReference>
<evidence type="ECO:0000256" key="3">
    <source>
        <dbReference type="ARBA" id="ARBA00022449"/>
    </source>
</evidence>
<evidence type="ECO:0000256" key="1">
    <source>
        <dbReference type="ARBA" id="ARBA00004141"/>
    </source>
</evidence>
<sequence>MDDSSFLNPDLPACDISTFFESFCLGSLADTVSLPLCGFILVLCFLGLSIVCDEFLVPSLELICVSFNVPEDIAGVTFMAFGSAAPEIVINAVGTVREALGKGEGEGSKARDLGVGAIIGSGIIAFSIIPGVCALVSSKGLVLKRRPLVRDVLAYAVSLVFLIHYIDGGEVDVRKAFVFIWIYLAFCAVVFISPKFNRKFFGGGNRKQSFVMDRIESMKIEKALKTQSTSLRVNYGSVETQEEDVERVYGGVDNVNGERTGEERASEERSNEERSVFYLAWNGISEEDDEDDEEDFEAFLRPNSLPLTPNPLMLSVNFSMQCLSFLLRLPLLFIIPRASVQKPSNYYPLTFLLSFVWISFYSYVLSTSITYLTTLTPMSPTFYGTALVAIGAEIPDLIQCSTVAKRGYGAMAVSNALGSQVLNICVGLGLPWTISCASGGNVRFKNASDNKDLSAAGKALGLCVVVFAVLTIGMAGYTGKKPVVGDRSGKILVGLYVVAMGGFIGWYFTFK</sequence>
<feature type="transmembrane region" description="Helical" evidence="7">
    <location>
        <begin position="113"/>
        <end position="136"/>
    </location>
</feature>
<dbReference type="Proteomes" id="UP001162640">
    <property type="component" value="Unassembled WGS sequence"/>
</dbReference>
<accession>A0A9W7DZV1</accession>
<dbReference type="Gene3D" id="1.20.1420.30">
    <property type="entry name" value="NCX, central ion-binding region"/>
    <property type="match status" value="2"/>
</dbReference>
<dbReference type="AlphaFoldDB" id="A0A9W7DZV1"/>
<dbReference type="Pfam" id="PF01699">
    <property type="entry name" value="Na_Ca_ex"/>
    <property type="match status" value="2"/>
</dbReference>
<dbReference type="InterPro" id="IPR004481">
    <property type="entry name" value="K/Na/Ca-exchanger"/>
</dbReference>
<keyword evidence="6 7" id="KW-0472">Membrane</keyword>
<evidence type="ECO:0000256" key="2">
    <source>
        <dbReference type="ARBA" id="ARBA00005364"/>
    </source>
</evidence>
<dbReference type="InterPro" id="IPR044880">
    <property type="entry name" value="NCX_ion-bd_dom_sf"/>
</dbReference>
<feature type="transmembrane region" description="Helical" evidence="7">
    <location>
        <begin position="346"/>
        <end position="365"/>
    </location>
</feature>
<evidence type="ECO:0000256" key="4">
    <source>
        <dbReference type="ARBA" id="ARBA00022692"/>
    </source>
</evidence>
<dbReference type="GO" id="GO:0006874">
    <property type="term" value="P:intracellular calcium ion homeostasis"/>
    <property type="evidence" value="ECO:0007669"/>
    <property type="project" value="TreeGrafter"/>
</dbReference>
<gene>
    <name evidence="9" type="ORF">TL16_g03542</name>
</gene>
<organism evidence="9 10">
    <name type="scientific">Triparma laevis f. inornata</name>
    <dbReference type="NCBI Taxonomy" id="1714386"/>
    <lineage>
        <taxon>Eukaryota</taxon>
        <taxon>Sar</taxon>
        <taxon>Stramenopiles</taxon>
        <taxon>Ochrophyta</taxon>
        <taxon>Bolidophyceae</taxon>
        <taxon>Parmales</taxon>
        <taxon>Triparmaceae</taxon>
        <taxon>Triparma</taxon>
    </lineage>
</organism>
<feature type="transmembrane region" description="Helical" evidence="7">
    <location>
        <begin position="491"/>
        <end position="510"/>
    </location>
</feature>
<keyword evidence="3" id="KW-0050">Antiport</keyword>
<feature type="transmembrane region" description="Helical" evidence="7">
    <location>
        <begin position="459"/>
        <end position="479"/>
    </location>
</feature>
<evidence type="ECO:0000259" key="8">
    <source>
        <dbReference type="Pfam" id="PF01699"/>
    </source>
</evidence>
<keyword evidence="4 7" id="KW-0812">Transmembrane</keyword>
<keyword evidence="3" id="KW-0813">Transport</keyword>
<dbReference type="InterPro" id="IPR004837">
    <property type="entry name" value="NaCa_Exmemb"/>
</dbReference>
<feature type="transmembrane region" description="Helical" evidence="7">
    <location>
        <begin position="32"/>
        <end position="52"/>
    </location>
</feature>
<evidence type="ECO:0000313" key="9">
    <source>
        <dbReference type="EMBL" id="GMH62734.1"/>
    </source>
</evidence>
<protein>
    <recommendedName>
        <fullName evidence="8">Sodium/calcium exchanger membrane region domain-containing protein</fullName>
    </recommendedName>
</protein>
<comment type="caution">
    <text evidence="9">The sequence shown here is derived from an EMBL/GenBank/DDBJ whole genome shotgun (WGS) entry which is preliminary data.</text>
</comment>
<feature type="transmembrane region" description="Helical" evidence="7">
    <location>
        <begin position="148"/>
        <end position="166"/>
    </location>
</feature>
<feature type="domain" description="Sodium/calcium exchanger membrane region" evidence="8">
    <location>
        <begin position="348"/>
        <end position="501"/>
    </location>
</feature>
<name>A0A9W7DZV1_9STRA</name>
<feature type="transmembrane region" description="Helical" evidence="7">
    <location>
        <begin position="178"/>
        <end position="197"/>
    </location>
</feature>
<dbReference type="GO" id="GO:0005262">
    <property type="term" value="F:calcium channel activity"/>
    <property type="evidence" value="ECO:0007669"/>
    <property type="project" value="TreeGrafter"/>
</dbReference>
<evidence type="ECO:0000313" key="10">
    <source>
        <dbReference type="Proteomes" id="UP001162640"/>
    </source>
</evidence>
<evidence type="ECO:0000256" key="5">
    <source>
        <dbReference type="ARBA" id="ARBA00022989"/>
    </source>
</evidence>
<comment type="subcellular location">
    <subcellularLocation>
        <location evidence="1">Membrane</location>
        <topology evidence="1">Multi-pass membrane protein</topology>
    </subcellularLocation>
</comment>
<feature type="transmembrane region" description="Helical" evidence="7">
    <location>
        <begin position="73"/>
        <end position="93"/>
    </location>
</feature>
<reference evidence="10" key="1">
    <citation type="journal article" date="2023" name="Commun. Biol.">
        <title>Genome analysis of Parmales, the sister group of diatoms, reveals the evolutionary specialization of diatoms from phago-mixotrophs to photoautotrophs.</title>
        <authorList>
            <person name="Ban H."/>
            <person name="Sato S."/>
            <person name="Yoshikawa S."/>
            <person name="Yamada K."/>
            <person name="Nakamura Y."/>
            <person name="Ichinomiya M."/>
            <person name="Sato N."/>
            <person name="Blanc-Mathieu R."/>
            <person name="Endo H."/>
            <person name="Kuwata A."/>
            <person name="Ogata H."/>
        </authorList>
    </citation>
    <scope>NUCLEOTIDE SEQUENCE [LARGE SCALE GENOMIC DNA]</scope>
</reference>
<dbReference type="GO" id="GO:0005886">
    <property type="term" value="C:plasma membrane"/>
    <property type="evidence" value="ECO:0007669"/>
    <property type="project" value="TreeGrafter"/>
</dbReference>
<proteinExistence type="inferred from homology"/>
<dbReference type="PANTHER" id="PTHR10846:SF8">
    <property type="entry name" value="INNER MEMBRANE PROTEIN YRBG"/>
    <property type="match status" value="1"/>
</dbReference>
<feature type="domain" description="Sodium/calcium exchanger membrane region" evidence="8">
    <location>
        <begin position="39"/>
        <end position="191"/>
    </location>
</feature>
<dbReference type="GO" id="GO:0008273">
    <property type="term" value="F:calcium, potassium:sodium antiporter activity"/>
    <property type="evidence" value="ECO:0007669"/>
    <property type="project" value="TreeGrafter"/>
</dbReference>
<comment type="similarity">
    <text evidence="2">Belongs to the Ca(2+):cation antiporter (CaCA) (TC 2.A.19) family. SLC24A subfamily.</text>
</comment>
<evidence type="ECO:0000256" key="6">
    <source>
        <dbReference type="ARBA" id="ARBA00023136"/>
    </source>
</evidence>
<evidence type="ECO:0000256" key="7">
    <source>
        <dbReference type="SAM" id="Phobius"/>
    </source>
</evidence>
<keyword evidence="5 7" id="KW-1133">Transmembrane helix</keyword>